<evidence type="ECO:0000313" key="1">
    <source>
        <dbReference type="EMBL" id="KAF5195931.1"/>
    </source>
</evidence>
<dbReference type="InterPro" id="IPR051616">
    <property type="entry name" value="Cul2-RING_E3_ligase_SR"/>
</dbReference>
<protein>
    <submittedName>
        <fullName evidence="1">Uncharacterized protein</fullName>
    </submittedName>
</protein>
<dbReference type="Gene3D" id="1.25.40.10">
    <property type="entry name" value="Tetratricopeptide repeat domain"/>
    <property type="match status" value="1"/>
</dbReference>
<keyword evidence="2" id="KW-1185">Reference proteome</keyword>
<dbReference type="PANTHER" id="PTHR46224:SF6">
    <property type="entry name" value="ANKYRIN REPEAT FAMILY PROTEIN"/>
    <property type="match status" value="1"/>
</dbReference>
<evidence type="ECO:0000313" key="2">
    <source>
        <dbReference type="Proteomes" id="UP000554482"/>
    </source>
</evidence>
<name>A0A7J6WEY2_THATH</name>
<comment type="caution">
    <text evidence="1">The sequence shown here is derived from an EMBL/GenBank/DDBJ whole genome shotgun (WGS) entry which is preliminary data.</text>
</comment>
<reference evidence="1 2" key="1">
    <citation type="submission" date="2020-06" db="EMBL/GenBank/DDBJ databases">
        <title>Transcriptomic and genomic resources for Thalictrum thalictroides and T. hernandezii: Facilitating candidate gene discovery in an emerging model plant lineage.</title>
        <authorList>
            <person name="Arias T."/>
            <person name="Riano-Pachon D.M."/>
            <person name="Di Stilio V.S."/>
        </authorList>
    </citation>
    <scope>NUCLEOTIDE SEQUENCE [LARGE SCALE GENOMIC DNA]</scope>
    <source>
        <strain evidence="2">cv. WT478/WT964</strain>
        <tissue evidence="1">Leaves</tissue>
    </source>
</reference>
<dbReference type="AlphaFoldDB" id="A0A7J6WEY2"/>
<organism evidence="1 2">
    <name type="scientific">Thalictrum thalictroides</name>
    <name type="common">Rue-anemone</name>
    <name type="synonym">Anemone thalictroides</name>
    <dbReference type="NCBI Taxonomy" id="46969"/>
    <lineage>
        <taxon>Eukaryota</taxon>
        <taxon>Viridiplantae</taxon>
        <taxon>Streptophyta</taxon>
        <taxon>Embryophyta</taxon>
        <taxon>Tracheophyta</taxon>
        <taxon>Spermatophyta</taxon>
        <taxon>Magnoliopsida</taxon>
        <taxon>Ranunculales</taxon>
        <taxon>Ranunculaceae</taxon>
        <taxon>Thalictroideae</taxon>
        <taxon>Thalictrum</taxon>
    </lineage>
</organism>
<accession>A0A7J6WEY2</accession>
<dbReference type="InterPro" id="IPR011990">
    <property type="entry name" value="TPR-like_helical_dom_sf"/>
</dbReference>
<sequence length="120" mass="13797">MPSREKYIAAAFWYIKQIDFNNAIVRSNRSLCWACLKDGDKALRDAEACLRLARKWPKAYYRAGATYFVSENVLDRHFLPFKFDRAVDAFSKGLKLAPKDKELQNALQEAIEAKMKSTTA</sequence>
<dbReference type="SUPFAM" id="SSF48452">
    <property type="entry name" value="TPR-like"/>
    <property type="match status" value="1"/>
</dbReference>
<dbReference type="PANTHER" id="PTHR46224">
    <property type="entry name" value="ANKYRIN REPEAT FAMILY PROTEIN"/>
    <property type="match status" value="1"/>
</dbReference>
<dbReference type="OrthoDB" id="412869at2759"/>
<gene>
    <name evidence="1" type="ORF">FRX31_014482</name>
</gene>
<dbReference type="EMBL" id="JABWDY010016680">
    <property type="protein sequence ID" value="KAF5195931.1"/>
    <property type="molecule type" value="Genomic_DNA"/>
</dbReference>
<dbReference type="Proteomes" id="UP000554482">
    <property type="component" value="Unassembled WGS sequence"/>
</dbReference>
<proteinExistence type="predicted"/>